<protein>
    <submittedName>
        <fullName evidence="1">Uncharacterized protein</fullName>
    </submittedName>
</protein>
<evidence type="ECO:0000313" key="1">
    <source>
        <dbReference type="EMBL" id="CAE7849492.1"/>
    </source>
</evidence>
<dbReference type="SUPFAM" id="SSF50978">
    <property type="entry name" value="WD40 repeat-like"/>
    <property type="match status" value="1"/>
</dbReference>
<keyword evidence="2" id="KW-1185">Reference proteome</keyword>
<comment type="caution">
    <text evidence="1">The sequence shown here is derived from an EMBL/GenBank/DDBJ whole genome shotgun (WGS) entry which is preliminary data.</text>
</comment>
<sequence>MCTSRSLITCGTADGKIRVYDANTQRRPLFELRVGYKVGVGAGGWTGVEDDTKRPLLCSRVAAVRGDGWGLFVGDTLGVLREYDLRNLPKTQTAAIPPGR</sequence>
<dbReference type="OrthoDB" id="18388at2759"/>
<dbReference type="InterPro" id="IPR036322">
    <property type="entry name" value="WD40_repeat_dom_sf"/>
</dbReference>
<dbReference type="AlphaFoldDB" id="A0A813A0Z2"/>
<reference evidence="1" key="1">
    <citation type="submission" date="2021-02" db="EMBL/GenBank/DDBJ databases">
        <authorList>
            <person name="Dougan E. K."/>
            <person name="Rhodes N."/>
            <person name="Thang M."/>
            <person name="Chan C."/>
        </authorList>
    </citation>
    <scope>NUCLEOTIDE SEQUENCE</scope>
</reference>
<dbReference type="Proteomes" id="UP000601435">
    <property type="component" value="Unassembled WGS sequence"/>
</dbReference>
<gene>
    <name evidence="1" type="ORF">SNEC2469_LOCUS26276</name>
</gene>
<evidence type="ECO:0000313" key="2">
    <source>
        <dbReference type="Proteomes" id="UP000601435"/>
    </source>
</evidence>
<proteinExistence type="predicted"/>
<name>A0A813A0Z2_9DINO</name>
<organism evidence="1 2">
    <name type="scientific">Symbiodinium necroappetens</name>
    <dbReference type="NCBI Taxonomy" id="1628268"/>
    <lineage>
        <taxon>Eukaryota</taxon>
        <taxon>Sar</taxon>
        <taxon>Alveolata</taxon>
        <taxon>Dinophyceae</taxon>
        <taxon>Suessiales</taxon>
        <taxon>Symbiodiniaceae</taxon>
        <taxon>Symbiodinium</taxon>
    </lineage>
</organism>
<accession>A0A813A0Z2</accession>
<dbReference type="EMBL" id="CAJNJA010053164">
    <property type="protein sequence ID" value="CAE7849492.1"/>
    <property type="molecule type" value="Genomic_DNA"/>
</dbReference>
<feature type="non-terminal residue" evidence="1">
    <location>
        <position position="1"/>
    </location>
</feature>